<organism evidence="1">
    <name type="scientific">bioreactor metagenome</name>
    <dbReference type="NCBI Taxonomy" id="1076179"/>
    <lineage>
        <taxon>unclassified sequences</taxon>
        <taxon>metagenomes</taxon>
        <taxon>ecological metagenomes</taxon>
    </lineage>
</organism>
<comment type="caution">
    <text evidence="1">The sequence shown here is derived from an EMBL/GenBank/DDBJ whole genome shotgun (WGS) entry which is preliminary data.</text>
</comment>
<protein>
    <submittedName>
        <fullName evidence="1">Uncharacterized protein</fullName>
    </submittedName>
</protein>
<dbReference type="EMBL" id="VSSQ01032088">
    <property type="protein sequence ID" value="MPM83242.1"/>
    <property type="molecule type" value="Genomic_DNA"/>
</dbReference>
<evidence type="ECO:0000313" key="1">
    <source>
        <dbReference type="EMBL" id="MPM83242.1"/>
    </source>
</evidence>
<reference evidence="1" key="1">
    <citation type="submission" date="2019-08" db="EMBL/GenBank/DDBJ databases">
        <authorList>
            <person name="Kucharzyk K."/>
            <person name="Murdoch R.W."/>
            <person name="Higgins S."/>
            <person name="Loffler F."/>
        </authorList>
    </citation>
    <scope>NUCLEOTIDE SEQUENCE</scope>
</reference>
<proteinExistence type="predicted"/>
<dbReference type="AlphaFoldDB" id="A0A645D3D8"/>
<accession>A0A645D3D8</accession>
<name>A0A645D3D8_9ZZZZ</name>
<sequence length="81" mass="9265">MLSIEARNNCDDRTIGELFFLYCKEIENIKLSHSLMLILSTAMQMMGNSLNGRKDKIQNLITETFMNALPNDIRQLLVLCA</sequence>
<gene>
    <name evidence="1" type="ORF">SDC9_130305</name>
</gene>